<dbReference type="PANTHER" id="PTHR11049">
    <property type="entry name" value="ACYL COENZYME A THIOESTER HYDROLASE"/>
    <property type="match status" value="1"/>
</dbReference>
<evidence type="ECO:0000256" key="2">
    <source>
        <dbReference type="ARBA" id="ARBA00022801"/>
    </source>
</evidence>
<evidence type="ECO:0000259" key="4">
    <source>
        <dbReference type="PROSITE" id="PS51770"/>
    </source>
</evidence>
<reference evidence="5" key="1">
    <citation type="submission" date="2021-01" db="EMBL/GenBank/DDBJ databases">
        <title>Modified the classification status of verrucomicrobia.</title>
        <authorList>
            <person name="Feng X."/>
        </authorList>
    </citation>
    <scope>NUCLEOTIDE SEQUENCE</scope>
    <source>
        <strain evidence="5">5K15</strain>
    </source>
</reference>
<dbReference type="GO" id="GO:0009062">
    <property type="term" value="P:fatty acid catabolic process"/>
    <property type="evidence" value="ECO:0007669"/>
    <property type="project" value="TreeGrafter"/>
</dbReference>
<name>A0AAE2SEI8_9BACT</name>
<keyword evidence="2 3" id="KW-0378">Hydrolase</keyword>
<sequence>MKFYSRKWIKPEDLNAHNTLFGGRLLAWIDEDAAIYAMCQCGSKSMVTKFVSEINFISSAQHGDVVEIGFDTVEFGTTSITMTCLARNKNTKQNILSIERIVFVKLDENGRPSPHGKTHKKTDS</sequence>
<evidence type="ECO:0000256" key="1">
    <source>
        <dbReference type="ARBA" id="ARBA00010458"/>
    </source>
</evidence>
<dbReference type="InterPro" id="IPR006683">
    <property type="entry name" value="Thioestr_dom"/>
</dbReference>
<dbReference type="SUPFAM" id="SSF54637">
    <property type="entry name" value="Thioesterase/thiol ester dehydrase-isomerase"/>
    <property type="match status" value="1"/>
</dbReference>
<dbReference type="RefSeq" id="WP_309489696.1">
    <property type="nucleotide sequence ID" value="NZ_JAENIG010000005.1"/>
</dbReference>
<comment type="caution">
    <text evidence="5">The sequence shown here is derived from an EMBL/GenBank/DDBJ whole genome shotgun (WGS) entry which is preliminary data.</text>
</comment>
<evidence type="ECO:0000256" key="3">
    <source>
        <dbReference type="PROSITE-ProRule" id="PRU01106"/>
    </source>
</evidence>
<accession>A0AAE2SEI8</accession>
<evidence type="ECO:0000313" key="6">
    <source>
        <dbReference type="Proteomes" id="UP000634206"/>
    </source>
</evidence>
<dbReference type="Gene3D" id="3.10.129.10">
    <property type="entry name" value="Hotdog Thioesterase"/>
    <property type="match status" value="1"/>
</dbReference>
<dbReference type="InterPro" id="IPR040170">
    <property type="entry name" value="Cytosol_ACT"/>
</dbReference>
<dbReference type="PROSITE" id="PS51770">
    <property type="entry name" value="HOTDOG_ACOT"/>
    <property type="match status" value="1"/>
</dbReference>
<dbReference type="GO" id="GO:0005829">
    <property type="term" value="C:cytosol"/>
    <property type="evidence" value="ECO:0007669"/>
    <property type="project" value="TreeGrafter"/>
</dbReference>
<dbReference type="GO" id="GO:0052816">
    <property type="term" value="F:long-chain fatty acyl-CoA hydrolase activity"/>
    <property type="evidence" value="ECO:0007669"/>
    <property type="project" value="TreeGrafter"/>
</dbReference>
<dbReference type="PANTHER" id="PTHR11049:SF31">
    <property type="entry name" value="HOTDOG ACOT-TYPE DOMAIN-CONTAINING PROTEIN"/>
    <property type="match status" value="1"/>
</dbReference>
<dbReference type="Pfam" id="PF03061">
    <property type="entry name" value="4HBT"/>
    <property type="match status" value="1"/>
</dbReference>
<dbReference type="EMBL" id="JAENIG010000005">
    <property type="protein sequence ID" value="MBK1855085.1"/>
    <property type="molecule type" value="Genomic_DNA"/>
</dbReference>
<feature type="domain" description="HotDog ACOT-type" evidence="4">
    <location>
        <begin position="1"/>
        <end position="109"/>
    </location>
</feature>
<dbReference type="InterPro" id="IPR029069">
    <property type="entry name" value="HotDog_dom_sf"/>
</dbReference>
<dbReference type="CDD" id="cd03442">
    <property type="entry name" value="BFIT_BACH"/>
    <property type="match status" value="1"/>
</dbReference>
<dbReference type="AlphaFoldDB" id="A0AAE2SEI8"/>
<dbReference type="Proteomes" id="UP000634206">
    <property type="component" value="Unassembled WGS sequence"/>
</dbReference>
<keyword evidence="6" id="KW-1185">Reference proteome</keyword>
<comment type="similarity">
    <text evidence="1">Belongs to the acyl coenzyme A hydrolase family.</text>
</comment>
<evidence type="ECO:0000313" key="5">
    <source>
        <dbReference type="EMBL" id="MBK1855085.1"/>
    </source>
</evidence>
<proteinExistence type="inferred from homology"/>
<gene>
    <name evidence="5" type="ORF">JIN83_08945</name>
</gene>
<dbReference type="GO" id="GO:0006637">
    <property type="term" value="P:acyl-CoA metabolic process"/>
    <property type="evidence" value="ECO:0007669"/>
    <property type="project" value="TreeGrafter"/>
</dbReference>
<dbReference type="InterPro" id="IPR033120">
    <property type="entry name" value="HOTDOG_ACOT"/>
</dbReference>
<protein>
    <submittedName>
        <fullName evidence="5">Acyl-CoA thioesterase</fullName>
    </submittedName>
</protein>
<organism evidence="5 6">
    <name type="scientific">Oceaniferula flava</name>
    <dbReference type="NCBI Taxonomy" id="2800421"/>
    <lineage>
        <taxon>Bacteria</taxon>
        <taxon>Pseudomonadati</taxon>
        <taxon>Verrucomicrobiota</taxon>
        <taxon>Verrucomicrobiia</taxon>
        <taxon>Verrucomicrobiales</taxon>
        <taxon>Verrucomicrobiaceae</taxon>
        <taxon>Oceaniferula</taxon>
    </lineage>
</organism>